<proteinExistence type="predicted"/>
<evidence type="ECO:0000256" key="1">
    <source>
        <dbReference type="SAM" id="MobiDB-lite"/>
    </source>
</evidence>
<feature type="compositionally biased region" description="Polar residues" evidence="1">
    <location>
        <begin position="10"/>
        <end position="22"/>
    </location>
</feature>
<keyword evidence="3" id="KW-1185">Reference proteome</keyword>
<feature type="region of interest" description="Disordered" evidence="1">
    <location>
        <begin position="1"/>
        <end position="22"/>
    </location>
</feature>
<dbReference type="Proteomes" id="UP000663879">
    <property type="component" value="Unassembled WGS sequence"/>
</dbReference>
<gene>
    <name evidence="2" type="ORF">OXX778_LOCUS17335</name>
</gene>
<comment type="caution">
    <text evidence="2">The sequence shown here is derived from an EMBL/GenBank/DDBJ whole genome shotgun (WGS) entry which is preliminary data.</text>
</comment>
<dbReference type="AlphaFoldDB" id="A0A814I8D0"/>
<feature type="non-terminal residue" evidence="2">
    <location>
        <position position="105"/>
    </location>
</feature>
<reference evidence="2" key="1">
    <citation type="submission" date="2021-02" db="EMBL/GenBank/DDBJ databases">
        <authorList>
            <person name="Nowell W R."/>
        </authorList>
    </citation>
    <scope>NUCLEOTIDE SEQUENCE</scope>
    <source>
        <strain evidence="2">Ploen Becks lab</strain>
    </source>
</reference>
<dbReference type="OrthoDB" id="8195376at2759"/>
<sequence length="105" mass="11971">MDIKEEAVNKISSRPINKQSNGDKTCFSCGRSWPHKDGACPAFGKICSNFQKMNHFSNVCRSKGFNSKNVVFHSNEKPRAQDKINQISYDKNDEENDKERELICA</sequence>
<evidence type="ECO:0000313" key="2">
    <source>
        <dbReference type="EMBL" id="CAF1020090.1"/>
    </source>
</evidence>
<dbReference type="EMBL" id="CAJNOC010004391">
    <property type="protein sequence ID" value="CAF1020090.1"/>
    <property type="molecule type" value="Genomic_DNA"/>
</dbReference>
<name>A0A814I8D0_9BILA</name>
<organism evidence="2 3">
    <name type="scientific">Brachionus calyciflorus</name>
    <dbReference type="NCBI Taxonomy" id="104777"/>
    <lineage>
        <taxon>Eukaryota</taxon>
        <taxon>Metazoa</taxon>
        <taxon>Spiralia</taxon>
        <taxon>Gnathifera</taxon>
        <taxon>Rotifera</taxon>
        <taxon>Eurotatoria</taxon>
        <taxon>Monogononta</taxon>
        <taxon>Pseudotrocha</taxon>
        <taxon>Ploima</taxon>
        <taxon>Brachionidae</taxon>
        <taxon>Brachionus</taxon>
    </lineage>
</organism>
<protein>
    <submittedName>
        <fullName evidence="2">Uncharacterized protein</fullName>
    </submittedName>
</protein>
<evidence type="ECO:0000313" key="3">
    <source>
        <dbReference type="Proteomes" id="UP000663879"/>
    </source>
</evidence>
<accession>A0A814I8D0</accession>